<keyword evidence="2" id="KW-1185">Reference proteome</keyword>
<dbReference type="EMBL" id="BQNB010017573">
    <property type="protein sequence ID" value="GJT64750.1"/>
    <property type="molecule type" value="Genomic_DNA"/>
</dbReference>
<name>A0ABQ5FN82_9ASTR</name>
<proteinExistence type="predicted"/>
<evidence type="ECO:0000313" key="1">
    <source>
        <dbReference type="EMBL" id="GJT64750.1"/>
    </source>
</evidence>
<sequence length="126" mass="14192">MSLLRVRRISDILFAWSGSIRSGFHDFHSTTVHDKALPDYSIICCGLIMEYLVNISKRRAFWSLNEDILKINDSDNLTQHPVAWFVCDGALDYGSPCIGVPPGSVGSGWCSRAARRWRRLGGMPYD</sequence>
<accession>A0ABQ5FN82</accession>
<comment type="caution">
    <text evidence="1">The sequence shown here is derived from an EMBL/GenBank/DDBJ whole genome shotgun (WGS) entry which is preliminary data.</text>
</comment>
<reference evidence="1" key="2">
    <citation type="submission" date="2022-01" db="EMBL/GenBank/DDBJ databases">
        <authorList>
            <person name="Yamashiro T."/>
            <person name="Shiraishi A."/>
            <person name="Satake H."/>
            <person name="Nakayama K."/>
        </authorList>
    </citation>
    <scope>NUCLEOTIDE SEQUENCE</scope>
</reference>
<dbReference type="Proteomes" id="UP001151760">
    <property type="component" value="Unassembled WGS sequence"/>
</dbReference>
<protein>
    <submittedName>
        <fullName evidence="1">Uncharacterized protein</fullName>
    </submittedName>
</protein>
<reference evidence="1" key="1">
    <citation type="journal article" date="2022" name="Int. J. Mol. Sci.">
        <title>Draft Genome of Tanacetum Coccineum: Genomic Comparison of Closely Related Tanacetum-Family Plants.</title>
        <authorList>
            <person name="Yamashiro T."/>
            <person name="Shiraishi A."/>
            <person name="Nakayama K."/>
            <person name="Satake H."/>
        </authorList>
    </citation>
    <scope>NUCLEOTIDE SEQUENCE</scope>
</reference>
<evidence type="ECO:0000313" key="2">
    <source>
        <dbReference type="Proteomes" id="UP001151760"/>
    </source>
</evidence>
<gene>
    <name evidence="1" type="ORF">Tco_1016230</name>
</gene>
<organism evidence="1 2">
    <name type="scientific">Tanacetum coccineum</name>
    <dbReference type="NCBI Taxonomy" id="301880"/>
    <lineage>
        <taxon>Eukaryota</taxon>
        <taxon>Viridiplantae</taxon>
        <taxon>Streptophyta</taxon>
        <taxon>Embryophyta</taxon>
        <taxon>Tracheophyta</taxon>
        <taxon>Spermatophyta</taxon>
        <taxon>Magnoliopsida</taxon>
        <taxon>eudicotyledons</taxon>
        <taxon>Gunneridae</taxon>
        <taxon>Pentapetalae</taxon>
        <taxon>asterids</taxon>
        <taxon>campanulids</taxon>
        <taxon>Asterales</taxon>
        <taxon>Asteraceae</taxon>
        <taxon>Asteroideae</taxon>
        <taxon>Anthemideae</taxon>
        <taxon>Anthemidinae</taxon>
        <taxon>Tanacetum</taxon>
    </lineage>
</organism>